<keyword evidence="3 5" id="KW-0067">ATP-binding</keyword>
<accession>A0A8G2EY13</accession>
<sequence>MGEMLQVRGLTKKFGGFTAVNEVAFDLDEGEILGLIGPNGSGKSTTFNLIAGALPPTAGTITLEGRDITGLVPTRVCHKGVARTYQIPRPFRKLTILENVALAAYFGADGSISREEAWRRAEDALDLTQLPVDGRARVDGLGAAGLKKLELARALATQPRLLLADESLGGLDEKEMDQAADMLSHIREQRGITIIWVEHIMGVLMRVVDRCIVLDHGEIIAAGLPHEVAHDPKVVEVYLGTDAEAVQTQVGGQASAETVGA</sequence>
<evidence type="ECO:0000313" key="6">
    <source>
        <dbReference type="Proteomes" id="UP000198615"/>
    </source>
</evidence>
<evidence type="ECO:0000256" key="2">
    <source>
        <dbReference type="ARBA" id="ARBA00022741"/>
    </source>
</evidence>
<dbReference type="Proteomes" id="UP000198615">
    <property type="component" value="Unassembled WGS sequence"/>
</dbReference>
<gene>
    <name evidence="5" type="ORF">SAMN05660686_04298</name>
</gene>
<dbReference type="AlphaFoldDB" id="A0A8G2EY13"/>
<feature type="domain" description="ABC transporter" evidence="4">
    <location>
        <begin position="5"/>
        <end position="241"/>
    </location>
</feature>
<keyword evidence="1" id="KW-0813">Transport</keyword>
<evidence type="ECO:0000313" key="5">
    <source>
        <dbReference type="EMBL" id="SDG40642.1"/>
    </source>
</evidence>
<dbReference type="SUPFAM" id="SSF52540">
    <property type="entry name" value="P-loop containing nucleoside triphosphate hydrolases"/>
    <property type="match status" value="1"/>
</dbReference>
<keyword evidence="6" id="KW-1185">Reference proteome</keyword>
<proteinExistence type="predicted"/>
<name>A0A8G2EY13_9PROT</name>
<dbReference type="PANTHER" id="PTHR45772:SF2">
    <property type="entry name" value="ABC TRANSPORTER ATP-BINDING PROTEIN"/>
    <property type="match status" value="1"/>
</dbReference>
<dbReference type="GO" id="GO:0005886">
    <property type="term" value="C:plasma membrane"/>
    <property type="evidence" value="ECO:0007669"/>
    <property type="project" value="TreeGrafter"/>
</dbReference>
<dbReference type="Pfam" id="PF12399">
    <property type="entry name" value="BCA_ABC_TP_C"/>
    <property type="match status" value="1"/>
</dbReference>
<protein>
    <submittedName>
        <fullName evidence="5">Amino acid/amide ABC transporter ATP-binding protein 1, HAAT family (TC 3.A.1.4.-)</fullName>
    </submittedName>
</protein>
<evidence type="ECO:0000256" key="3">
    <source>
        <dbReference type="ARBA" id="ARBA00022840"/>
    </source>
</evidence>
<dbReference type="Pfam" id="PF00005">
    <property type="entry name" value="ABC_tran"/>
    <property type="match status" value="1"/>
</dbReference>
<evidence type="ECO:0000256" key="1">
    <source>
        <dbReference type="ARBA" id="ARBA00022448"/>
    </source>
</evidence>
<dbReference type="InterPro" id="IPR051120">
    <property type="entry name" value="ABC_AA/LPS_Transport"/>
</dbReference>
<dbReference type="PROSITE" id="PS50893">
    <property type="entry name" value="ABC_TRANSPORTER_2"/>
    <property type="match status" value="1"/>
</dbReference>
<dbReference type="GO" id="GO:0016887">
    <property type="term" value="F:ATP hydrolysis activity"/>
    <property type="evidence" value="ECO:0007669"/>
    <property type="project" value="InterPro"/>
</dbReference>
<dbReference type="Gene3D" id="3.40.50.300">
    <property type="entry name" value="P-loop containing nucleotide triphosphate hydrolases"/>
    <property type="match status" value="1"/>
</dbReference>
<dbReference type="InterPro" id="IPR027417">
    <property type="entry name" value="P-loop_NTPase"/>
</dbReference>
<dbReference type="InterPro" id="IPR003439">
    <property type="entry name" value="ABC_transporter-like_ATP-bd"/>
</dbReference>
<reference evidence="5 6" key="1">
    <citation type="submission" date="2016-10" db="EMBL/GenBank/DDBJ databases">
        <authorList>
            <person name="Varghese N."/>
            <person name="Submissions S."/>
        </authorList>
    </citation>
    <scope>NUCLEOTIDE SEQUENCE [LARGE SCALE GENOMIC DNA]</scope>
    <source>
        <strain evidence="5 6">DSM 18839</strain>
    </source>
</reference>
<comment type="caution">
    <text evidence="5">The sequence shown here is derived from an EMBL/GenBank/DDBJ whole genome shotgun (WGS) entry which is preliminary data.</text>
</comment>
<dbReference type="EMBL" id="FNBW01000016">
    <property type="protein sequence ID" value="SDG40642.1"/>
    <property type="molecule type" value="Genomic_DNA"/>
</dbReference>
<dbReference type="PANTHER" id="PTHR45772">
    <property type="entry name" value="CONSERVED COMPONENT OF ABC TRANSPORTER FOR NATURAL AMINO ACIDS-RELATED"/>
    <property type="match status" value="1"/>
</dbReference>
<evidence type="ECO:0000259" key="4">
    <source>
        <dbReference type="PROSITE" id="PS50893"/>
    </source>
</evidence>
<dbReference type="GO" id="GO:0005524">
    <property type="term" value="F:ATP binding"/>
    <property type="evidence" value="ECO:0007669"/>
    <property type="project" value="UniProtKB-KW"/>
</dbReference>
<dbReference type="CDD" id="cd03219">
    <property type="entry name" value="ABC_Mj1267_LivG_branched"/>
    <property type="match status" value="1"/>
</dbReference>
<dbReference type="InterPro" id="IPR003593">
    <property type="entry name" value="AAA+_ATPase"/>
</dbReference>
<dbReference type="SMART" id="SM00382">
    <property type="entry name" value="AAA"/>
    <property type="match status" value="1"/>
</dbReference>
<keyword evidence="2" id="KW-0547">Nucleotide-binding</keyword>
<organism evidence="5 6">
    <name type="scientific">Thalassobaculum litoreum DSM 18839</name>
    <dbReference type="NCBI Taxonomy" id="1123362"/>
    <lineage>
        <taxon>Bacteria</taxon>
        <taxon>Pseudomonadati</taxon>
        <taxon>Pseudomonadota</taxon>
        <taxon>Alphaproteobacteria</taxon>
        <taxon>Rhodospirillales</taxon>
        <taxon>Thalassobaculaceae</taxon>
        <taxon>Thalassobaculum</taxon>
    </lineage>
</organism>
<dbReference type="InterPro" id="IPR032823">
    <property type="entry name" value="BCA_ABC_TP_C"/>
</dbReference>